<organism evidence="1">
    <name type="scientific">marine sediment metagenome</name>
    <dbReference type="NCBI Taxonomy" id="412755"/>
    <lineage>
        <taxon>unclassified sequences</taxon>
        <taxon>metagenomes</taxon>
        <taxon>ecological metagenomes</taxon>
    </lineage>
</organism>
<gene>
    <name evidence="1" type="ORF">LCGC14_1634010</name>
</gene>
<protein>
    <submittedName>
        <fullName evidence="1">Uncharacterized protein</fullName>
    </submittedName>
</protein>
<evidence type="ECO:0000313" key="1">
    <source>
        <dbReference type="EMBL" id="KKM21583.1"/>
    </source>
</evidence>
<reference evidence="1" key="1">
    <citation type="journal article" date="2015" name="Nature">
        <title>Complex archaea that bridge the gap between prokaryotes and eukaryotes.</title>
        <authorList>
            <person name="Spang A."/>
            <person name="Saw J.H."/>
            <person name="Jorgensen S.L."/>
            <person name="Zaremba-Niedzwiedzka K."/>
            <person name="Martijn J."/>
            <person name="Lind A.E."/>
            <person name="van Eijk R."/>
            <person name="Schleper C."/>
            <person name="Guy L."/>
            <person name="Ettema T.J."/>
        </authorList>
    </citation>
    <scope>NUCLEOTIDE SEQUENCE</scope>
</reference>
<dbReference type="EMBL" id="LAZR01013520">
    <property type="protein sequence ID" value="KKM21583.1"/>
    <property type="molecule type" value="Genomic_DNA"/>
</dbReference>
<dbReference type="AlphaFoldDB" id="A0A0F9KHF3"/>
<accession>A0A0F9KHF3</accession>
<sequence length="55" mass="6406">MKDIIRRAYVTKEIVGPDTTFLIVNLPDFQVEEGDGWKEGDEVEATIHIKKRFTR</sequence>
<name>A0A0F9KHF3_9ZZZZ</name>
<comment type="caution">
    <text evidence="1">The sequence shown here is derived from an EMBL/GenBank/DDBJ whole genome shotgun (WGS) entry which is preliminary data.</text>
</comment>
<proteinExistence type="predicted"/>